<gene>
    <name evidence="8" type="ORF">CSUB_C1387</name>
    <name evidence="7" type="ORF">HGMM_F50B05C38</name>
</gene>
<dbReference type="PANTHER" id="PTHR30482:SF10">
    <property type="entry name" value="HIGH-AFFINITY BRANCHED-CHAIN AMINO ACID TRANSPORT PROTEIN BRAE"/>
    <property type="match status" value="1"/>
</dbReference>
<feature type="transmembrane region" description="Helical" evidence="6">
    <location>
        <begin position="276"/>
        <end position="299"/>
    </location>
</feature>
<dbReference type="Pfam" id="PF02653">
    <property type="entry name" value="BPD_transp_2"/>
    <property type="match status" value="1"/>
</dbReference>
<evidence type="ECO:0000256" key="1">
    <source>
        <dbReference type="ARBA" id="ARBA00004651"/>
    </source>
</evidence>
<keyword evidence="5 6" id="KW-0472">Membrane</keyword>
<dbReference type="EMBL" id="BA000048">
    <property type="protein sequence ID" value="BAJ51238.1"/>
    <property type="molecule type" value="Genomic_DNA"/>
</dbReference>
<dbReference type="GO" id="GO:0005886">
    <property type="term" value="C:plasma membrane"/>
    <property type="evidence" value="ECO:0007669"/>
    <property type="project" value="UniProtKB-SubCell"/>
</dbReference>
<evidence type="ECO:0000256" key="2">
    <source>
        <dbReference type="ARBA" id="ARBA00022475"/>
    </source>
</evidence>
<feature type="transmembrane region" description="Helical" evidence="6">
    <location>
        <begin position="244"/>
        <end position="269"/>
    </location>
</feature>
<dbReference type="PANTHER" id="PTHR30482">
    <property type="entry name" value="HIGH-AFFINITY BRANCHED-CHAIN AMINO ACID TRANSPORT SYSTEM PERMEASE"/>
    <property type="match status" value="1"/>
</dbReference>
<comment type="subcellular location">
    <subcellularLocation>
        <location evidence="1">Cell membrane</location>
        <topology evidence="1">Multi-pass membrane protein</topology>
    </subcellularLocation>
</comment>
<dbReference type="CDD" id="cd06581">
    <property type="entry name" value="TM_PBP1_LivM_like"/>
    <property type="match status" value="1"/>
</dbReference>
<evidence type="ECO:0000313" key="7">
    <source>
        <dbReference type="EMBL" id="BAJ48487.1"/>
    </source>
</evidence>
<dbReference type="BioCyc" id="CCAL311458:G131R-1408-MONOMER"/>
<keyword evidence="2" id="KW-1003">Cell membrane</keyword>
<organism evidence="7 9">
    <name type="scientific">Caldiarchaeum subterraneum</name>
    <dbReference type="NCBI Taxonomy" id="311458"/>
    <lineage>
        <taxon>Archaea</taxon>
        <taxon>Nitrososphaerota</taxon>
        <taxon>Candidatus Caldarchaeales</taxon>
        <taxon>Candidatus Caldarchaeaceae</taxon>
        <taxon>Candidatus Caldarchaeum</taxon>
    </lineage>
</organism>
<evidence type="ECO:0000256" key="5">
    <source>
        <dbReference type="ARBA" id="ARBA00023136"/>
    </source>
</evidence>
<evidence type="ECO:0000256" key="3">
    <source>
        <dbReference type="ARBA" id="ARBA00022692"/>
    </source>
</evidence>
<evidence type="ECO:0000313" key="8">
    <source>
        <dbReference type="EMBL" id="BAJ51238.1"/>
    </source>
</evidence>
<evidence type="ECO:0000313" key="9">
    <source>
        <dbReference type="Proteomes" id="UP000008120"/>
    </source>
</evidence>
<dbReference type="STRING" id="311458.CSUB_C1387"/>
<feature type="transmembrane region" description="Helical" evidence="6">
    <location>
        <begin position="83"/>
        <end position="102"/>
    </location>
</feature>
<reference evidence="7 9" key="1">
    <citation type="journal article" date="2005" name="Environ. Microbiol.">
        <title>Genetic and functional properties of uncultivated thermophilic crenarchaeotes from a subsurface gold mine as revealed by analysis of genome fragments.</title>
        <authorList>
            <person name="Nunoura T."/>
            <person name="Hirayama H."/>
            <person name="Takami H."/>
            <person name="Oida H."/>
            <person name="Nishi S."/>
            <person name="Shimamura S."/>
            <person name="Suzuki Y."/>
            <person name="Inagaki F."/>
            <person name="Takai K."/>
            <person name="Nealson K.H."/>
            <person name="Horikoshi K."/>
        </authorList>
    </citation>
    <scope>NUCLEOTIDE SEQUENCE [LARGE SCALE GENOMIC DNA]</scope>
</reference>
<sequence length="321" mass="34820">MKTFSALGAVIALAAVPFLVGLNEYYLFLVTLILLYTTIVVAWQLIGGYGGQLDLGAGAYHGLGAVITGFLMVNYGVSGWVGLLVSGAAAAGVAFLIGYPSFRLGLKEVWYALSSLALVLILQKIFLLWTDVAGPLERYIPYAEFDPLFMRAGTKIFYYYITAALLAATFLIVSRIRRSKTGLYLISIRENEEAAEMLGVDVRRYKLQALMIYSFIAAVTGGIYASMVGFYHPTLFDSWISIQTATLAIVGGLGHLLGPPIVSIILLTVQEYLRITLGAVIIGLHQVIFGIILVIIIMFKPDGLGPLIDSLAKRFTVSSGR</sequence>
<proteinExistence type="predicted"/>
<evidence type="ECO:0000256" key="6">
    <source>
        <dbReference type="SAM" id="Phobius"/>
    </source>
</evidence>
<feature type="transmembrane region" description="Helical" evidence="6">
    <location>
        <begin position="210"/>
        <end position="232"/>
    </location>
</feature>
<feature type="transmembrane region" description="Helical" evidence="6">
    <location>
        <begin position="109"/>
        <end position="129"/>
    </location>
</feature>
<accession>E6N868</accession>
<feature type="transmembrane region" description="Helical" evidence="6">
    <location>
        <begin position="25"/>
        <end position="46"/>
    </location>
</feature>
<keyword evidence="3 6" id="KW-0812">Transmembrane</keyword>
<dbReference type="KEGG" id="csu:CSUB_C1387"/>
<protein>
    <submittedName>
        <fullName evidence="7">Branched-chain amino acid ABC transporter permease</fullName>
    </submittedName>
</protein>
<dbReference type="GO" id="GO:0015658">
    <property type="term" value="F:branched-chain amino acid transmembrane transporter activity"/>
    <property type="evidence" value="ECO:0007669"/>
    <property type="project" value="InterPro"/>
</dbReference>
<dbReference type="Proteomes" id="UP000008120">
    <property type="component" value="Chromosome"/>
</dbReference>
<dbReference type="AlphaFoldDB" id="E6N868"/>
<feature type="transmembrane region" description="Helical" evidence="6">
    <location>
        <begin position="156"/>
        <end position="173"/>
    </location>
</feature>
<keyword evidence="4 6" id="KW-1133">Transmembrane helix</keyword>
<dbReference type="InterPro" id="IPR043428">
    <property type="entry name" value="LivM-like"/>
</dbReference>
<evidence type="ECO:0000256" key="4">
    <source>
        <dbReference type="ARBA" id="ARBA00022989"/>
    </source>
</evidence>
<reference evidence="7 9" key="2">
    <citation type="journal article" date="2011" name="Nucleic Acids Res.">
        <title>Insights into the evolution of Archaea and eukaryotic protein modifier systems revealed by the genome of a novel archaeal group.</title>
        <authorList>
            <person name="Nunoura T."/>
            <person name="Takaki Y."/>
            <person name="Kakuta J."/>
            <person name="Nishi S."/>
            <person name="Sugahara J."/>
            <person name="Kazama H."/>
            <person name="Chee G."/>
            <person name="Hattori M."/>
            <person name="Kanai A."/>
            <person name="Atomi H."/>
            <person name="Takai K."/>
            <person name="Takami H."/>
        </authorList>
    </citation>
    <scope>NUCLEOTIDE SEQUENCE [LARGE SCALE GENOMIC DNA]</scope>
</reference>
<dbReference type="InterPro" id="IPR001851">
    <property type="entry name" value="ABC_transp_permease"/>
</dbReference>
<dbReference type="EMBL" id="AP011866">
    <property type="protein sequence ID" value="BAJ48487.1"/>
    <property type="molecule type" value="Genomic_DNA"/>
</dbReference>
<name>E6N868_CALS0</name>